<accession>A0A2Z5ZK06</accession>
<dbReference type="GO" id="GO:0008168">
    <property type="term" value="F:methyltransferase activity"/>
    <property type="evidence" value="ECO:0007669"/>
    <property type="project" value="UniProtKB-KW"/>
</dbReference>
<dbReference type="GO" id="GO:0032259">
    <property type="term" value="P:methylation"/>
    <property type="evidence" value="ECO:0007669"/>
    <property type="project" value="UniProtKB-KW"/>
</dbReference>
<dbReference type="AlphaFoldDB" id="A0A2Z5ZK06"/>
<dbReference type="Proteomes" id="UP000270034">
    <property type="component" value="Chromosome"/>
</dbReference>
<protein>
    <submittedName>
        <fullName evidence="1">S-isoprenylcysteine O-methyltransferase</fullName>
    </submittedName>
</protein>
<keyword evidence="1" id="KW-0489">Methyltransferase</keyword>
<name>A0A2Z5ZK06_9PROT</name>
<reference evidence="1 2" key="1">
    <citation type="submission" date="2018-02" db="EMBL/GenBank/DDBJ databases">
        <title>Acetobacter orientalis genome.</title>
        <authorList>
            <person name="Nakashima N."/>
            <person name="Tamura T."/>
        </authorList>
    </citation>
    <scope>NUCLEOTIDE SEQUENCE [LARGE SCALE GENOMIC DNA]</scope>
    <source>
        <strain evidence="1 2">FAN1</strain>
    </source>
</reference>
<proteinExistence type="predicted"/>
<evidence type="ECO:0000313" key="2">
    <source>
        <dbReference type="Proteomes" id="UP000270034"/>
    </source>
</evidence>
<gene>
    <name evidence="1" type="ORF">AcetOrient_orf03747</name>
</gene>
<keyword evidence="1" id="KW-0808">Transferase</keyword>
<sequence>MHLAWVPATASTPLLHSFFPHHSTGPQCVNKARRRMSHSVLPHHSRNLMGCTR</sequence>
<evidence type="ECO:0000313" key="1">
    <source>
        <dbReference type="EMBL" id="BBC80823.1"/>
    </source>
</evidence>
<organism evidence="1 2">
    <name type="scientific">Acetobacter orientalis</name>
    <dbReference type="NCBI Taxonomy" id="146474"/>
    <lineage>
        <taxon>Bacteria</taxon>
        <taxon>Pseudomonadati</taxon>
        <taxon>Pseudomonadota</taxon>
        <taxon>Alphaproteobacteria</taxon>
        <taxon>Acetobacterales</taxon>
        <taxon>Acetobacteraceae</taxon>
        <taxon>Acetobacter</taxon>
    </lineage>
</organism>
<dbReference type="KEGG" id="aot:AcetOri_orf03747"/>
<dbReference type="EMBL" id="AP018515">
    <property type="protein sequence ID" value="BBC80823.1"/>
    <property type="molecule type" value="Genomic_DNA"/>
</dbReference>